<dbReference type="STRING" id="407821.A0A087UEU7"/>
<evidence type="ECO:0000313" key="5">
    <source>
        <dbReference type="Proteomes" id="UP000054359"/>
    </source>
</evidence>
<protein>
    <submittedName>
        <fullName evidence="4">Tiggy-winkle hedgehog protein</fullName>
    </submittedName>
</protein>
<dbReference type="GO" id="GO:0005615">
    <property type="term" value="C:extracellular space"/>
    <property type="evidence" value="ECO:0007669"/>
    <property type="project" value="TreeGrafter"/>
</dbReference>
<keyword evidence="2" id="KW-0732">Signal</keyword>
<dbReference type="GO" id="GO:0010468">
    <property type="term" value="P:regulation of gene expression"/>
    <property type="evidence" value="ECO:0007669"/>
    <property type="project" value="TreeGrafter"/>
</dbReference>
<dbReference type="GO" id="GO:0005509">
    <property type="term" value="F:calcium ion binding"/>
    <property type="evidence" value="ECO:0007669"/>
    <property type="project" value="TreeGrafter"/>
</dbReference>
<feature type="signal peptide" evidence="2">
    <location>
        <begin position="1"/>
        <end position="32"/>
    </location>
</feature>
<dbReference type="AlphaFoldDB" id="A0A087UEU7"/>
<dbReference type="GO" id="GO:0001708">
    <property type="term" value="P:cell fate specification"/>
    <property type="evidence" value="ECO:0007669"/>
    <property type="project" value="TreeGrafter"/>
</dbReference>
<proteinExistence type="predicted"/>
<accession>A0A087UEU7</accession>
<dbReference type="Proteomes" id="UP000054359">
    <property type="component" value="Unassembled WGS sequence"/>
</dbReference>
<dbReference type="InterPro" id="IPR000320">
    <property type="entry name" value="Hedgehog_signalling_dom"/>
</dbReference>
<reference evidence="4 5" key="1">
    <citation type="submission" date="2013-11" db="EMBL/GenBank/DDBJ databases">
        <title>Genome sequencing of Stegodyphus mimosarum.</title>
        <authorList>
            <person name="Bechsgaard J."/>
        </authorList>
    </citation>
    <scope>NUCLEOTIDE SEQUENCE [LARGE SCALE GENOMIC DNA]</scope>
</reference>
<dbReference type="PANTHER" id="PTHR11889">
    <property type="entry name" value="HEDGEHOG"/>
    <property type="match status" value="1"/>
</dbReference>
<dbReference type="InterPro" id="IPR050387">
    <property type="entry name" value="Hedgehog_Signaling"/>
</dbReference>
<sequence length="108" mass="11620">MGATGRPGLTSAAGAFLIFIVLLENMTVPALSCGPGRGGGRRRSPRKLTPLVFKEHVPNVNENSLGASGPPEGKMSRNHPKFKELVPNYNIDITFKDEEGTGEDRLMT</sequence>
<dbReference type="PANTHER" id="PTHR11889:SF31">
    <property type="entry name" value="PROTEIN HEDGEHOG"/>
    <property type="match status" value="1"/>
</dbReference>
<feature type="non-terminal residue" evidence="4">
    <location>
        <position position="108"/>
    </location>
</feature>
<evidence type="ECO:0000256" key="1">
    <source>
        <dbReference type="SAM" id="MobiDB-lite"/>
    </source>
</evidence>
<organism evidence="4 5">
    <name type="scientific">Stegodyphus mimosarum</name>
    <name type="common">African social velvet spider</name>
    <dbReference type="NCBI Taxonomy" id="407821"/>
    <lineage>
        <taxon>Eukaryota</taxon>
        <taxon>Metazoa</taxon>
        <taxon>Ecdysozoa</taxon>
        <taxon>Arthropoda</taxon>
        <taxon>Chelicerata</taxon>
        <taxon>Arachnida</taxon>
        <taxon>Araneae</taxon>
        <taxon>Araneomorphae</taxon>
        <taxon>Entelegynae</taxon>
        <taxon>Eresoidea</taxon>
        <taxon>Eresidae</taxon>
        <taxon>Stegodyphus</taxon>
    </lineage>
</organism>
<evidence type="ECO:0000259" key="3">
    <source>
        <dbReference type="Pfam" id="PF01085"/>
    </source>
</evidence>
<dbReference type="SUPFAM" id="SSF55166">
    <property type="entry name" value="Hedgehog/DD-peptidase"/>
    <property type="match status" value="1"/>
</dbReference>
<dbReference type="OMA" id="CVVNVEF"/>
<feature type="domain" description="Hedgehog N-terminal signalling" evidence="3">
    <location>
        <begin position="33"/>
        <end position="108"/>
    </location>
</feature>
<feature type="chain" id="PRO_5001830539" evidence="2">
    <location>
        <begin position="33"/>
        <end position="108"/>
    </location>
</feature>
<dbReference type="GO" id="GO:0005113">
    <property type="term" value="F:patched binding"/>
    <property type="evidence" value="ECO:0007669"/>
    <property type="project" value="TreeGrafter"/>
</dbReference>
<evidence type="ECO:0000313" key="4">
    <source>
        <dbReference type="EMBL" id="KFM75886.1"/>
    </source>
</evidence>
<feature type="region of interest" description="Disordered" evidence="1">
    <location>
        <begin position="59"/>
        <end position="80"/>
    </location>
</feature>
<evidence type="ECO:0000256" key="2">
    <source>
        <dbReference type="SAM" id="SignalP"/>
    </source>
</evidence>
<gene>
    <name evidence="4" type="ORF">X975_13209</name>
</gene>
<keyword evidence="5" id="KW-1185">Reference proteome</keyword>
<dbReference type="OrthoDB" id="5212at2759"/>
<dbReference type="InterPro" id="IPR009045">
    <property type="entry name" value="Zn_M74/Hedgehog-like"/>
</dbReference>
<dbReference type="Gene3D" id="3.30.1380.10">
    <property type="match status" value="1"/>
</dbReference>
<name>A0A087UEU7_STEMI</name>
<dbReference type="EMBL" id="KK119510">
    <property type="protein sequence ID" value="KFM75886.1"/>
    <property type="molecule type" value="Genomic_DNA"/>
</dbReference>
<dbReference type="Pfam" id="PF01085">
    <property type="entry name" value="HH_signal"/>
    <property type="match status" value="1"/>
</dbReference>
<dbReference type="GO" id="GO:0007267">
    <property type="term" value="P:cell-cell signaling"/>
    <property type="evidence" value="ECO:0007669"/>
    <property type="project" value="InterPro"/>
</dbReference>
<dbReference type="GO" id="GO:0007224">
    <property type="term" value="P:smoothened signaling pathway"/>
    <property type="evidence" value="ECO:0007669"/>
    <property type="project" value="TreeGrafter"/>
</dbReference>